<dbReference type="InterPro" id="IPR012359">
    <property type="entry name" value="MazG-related_YpjD"/>
</dbReference>
<dbReference type="PANTHER" id="PTHR42692:SF1">
    <property type="entry name" value="NUCLEOTIDE PYROPHOSPHOHYDROLASE"/>
    <property type="match status" value="1"/>
</dbReference>
<dbReference type="InterPro" id="IPR047046">
    <property type="entry name" value="YpjD/YvdC"/>
</dbReference>
<dbReference type="RefSeq" id="WP_088864471.1">
    <property type="nucleotide sequence ID" value="NZ_CP015101.1"/>
</dbReference>
<protein>
    <recommendedName>
        <fullName evidence="1">NTP pyrophosphohydrolase MazG-like domain-containing protein</fullName>
    </recommendedName>
</protein>
<proteinExistence type="predicted"/>
<dbReference type="KEGG" id="tbs:A3L01_03365"/>
<dbReference type="InterPro" id="IPR004518">
    <property type="entry name" value="MazG-like_dom"/>
</dbReference>
<dbReference type="EMBL" id="CP015101">
    <property type="protein sequence ID" value="ASJ04446.1"/>
    <property type="molecule type" value="Genomic_DNA"/>
</dbReference>
<feature type="domain" description="NTP pyrophosphohydrolase MazG-like" evidence="1">
    <location>
        <begin position="23"/>
        <end position="95"/>
    </location>
</feature>
<dbReference type="SUPFAM" id="SSF101386">
    <property type="entry name" value="all-alpha NTP pyrophosphatases"/>
    <property type="match status" value="1"/>
</dbReference>
<name>A0A2Z2MEW4_9EURY</name>
<gene>
    <name evidence="2" type="ORF">A3L01_03365</name>
</gene>
<keyword evidence="3" id="KW-1185">Reference proteome</keyword>
<accession>A0A2Z2MEW4</accession>
<reference evidence="2 3" key="1">
    <citation type="submission" date="2016-04" db="EMBL/GenBank/DDBJ databases">
        <title>Complete genome sequence of Thermococcus barossii type strain SHCK-94.</title>
        <authorList>
            <person name="Oger P.M."/>
        </authorList>
    </citation>
    <scope>NUCLEOTIDE SEQUENCE [LARGE SCALE GENOMIC DNA]</scope>
    <source>
        <strain evidence="2 3">SHCK-94</strain>
    </source>
</reference>
<dbReference type="PIRSF" id="PIRSF029904">
    <property type="entry name" value="UCP029904_pph"/>
    <property type="match status" value="1"/>
</dbReference>
<dbReference type="GeneID" id="33325778"/>
<evidence type="ECO:0000313" key="2">
    <source>
        <dbReference type="EMBL" id="ASJ04446.1"/>
    </source>
</evidence>
<dbReference type="AlphaFoldDB" id="A0A2Z2MEW4"/>
<dbReference type="CDD" id="cd11531">
    <property type="entry name" value="NTP-PPase_BsYpjD"/>
    <property type="match status" value="1"/>
</dbReference>
<evidence type="ECO:0000259" key="1">
    <source>
        <dbReference type="Pfam" id="PF03819"/>
    </source>
</evidence>
<sequence length="98" mass="11374">MNDLQREVDRTVREFGGYWTPFEMLAALMEEIGELADELLKVEGVKGSGDREHLKEELGDVVFALSCIANYYGVDLTEALRETIEKYQERDRDRWSNI</sequence>
<dbReference type="PANTHER" id="PTHR42692">
    <property type="entry name" value="NUCLEOTIDE PYROPHOSPHOHYDROLASE"/>
    <property type="match status" value="1"/>
</dbReference>
<dbReference type="Proteomes" id="UP000250272">
    <property type="component" value="Chromosome"/>
</dbReference>
<organism evidence="2 3">
    <name type="scientific">Thermococcus barossii</name>
    <dbReference type="NCBI Taxonomy" id="54077"/>
    <lineage>
        <taxon>Archaea</taxon>
        <taxon>Methanobacteriati</taxon>
        <taxon>Methanobacteriota</taxon>
        <taxon>Thermococci</taxon>
        <taxon>Thermococcales</taxon>
        <taxon>Thermococcaceae</taxon>
        <taxon>Thermococcus</taxon>
    </lineage>
</organism>
<dbReference type="Gene3D" id="1.10.287.1080">
    <property type="entry name" value="MazG-like"/>
    <property type="match status" value="1"/>
</dbReference>
<evidence type="ECO:0000313" key="3">
    <source>
        <dbReference type="Proteomes" id="UP000250272"/>
    </source>
</evidence>
<dbReference type="Pfam" id="PF03819">
    <property type="entry name" value="MazG"/>
    <property type="match status" value="1"/>
</dbReference>
<dbReference type="OrthoDB" id="85269at2157"/>